<dbReference type="PRINTS" id="PR00081">
    <property type="entry name" value="GDHRDH"/>
</dbReference>
<sequence>MSLVSLALPAIRVYWIGFRVVLHQLLRRLLRPGWPLKPVFPLQNGNVAIVTGGTRGIGYHTVKYLARLGMHVIIAGNKEKEGQETVMKIKEEALNAKAAVMLVPERKTEDGFEEHFGINYMGHFLLTNLLLETLKQSGTHSHNARIVTLSSATHYVAELRLNDLQSSCLYSPHGAYAQSKLALVMSAYRLQHLLTAEGSHVTVNVVDPGVVNTDLYQNVCWAAKMVKWMTGWLLLKVPGEPRRGCIHINLCSSFTRVGRRWRLLSLQRAKDKICGRLL</sequence>
<name>A0AA35K7J5_9SAUR</name>
<comment type="similarity">
    <text evidence="1">Belongs to the short-chain dehydrogenases/reductases (SDR) family.</text>
</comment>
<proteinExistence type="inferred from homology"/>
<keyword evidence="4" id="KW-1185">Reference proteome</keyword>
<dbReference type="Proteomes" id="UP001178461">
    <property type="component" value="Chromosome 4"/>
</dbReference>
<evidence type="ECO:0000256" key="1">
    <source>
        <dbReference type="ARBA" id="ARBA00006484"/>
    </source>
</evidence>
<dbReference type="GO" id="GO:0005576">
    <property type="term" value="C:extracellular region"/>
    <property type="evidence" value="ECO:0007669"/>
    <property type="project" value="TreeGrafter"/>
</dbReference>
<dbReference type="InterPro" id="IPR002347">
    <property type="entry name" value="SDR_fam"/>
</dbReference>
<reference evidence="3" key="1">
    <citation type="submission" date="2022-12" db="EMBL/GenBank/DDBJ databases">
        <authorList>
            <person name="Alioto T."/>
            <person name="Alioto T."/>
            <person name="Gomez Garrido J."/>
        </authorList>
    </citation>
    <scope>NUCLEOTIDE SEQUENCE</scope>
</reference>
<dbReference type="PANTHER" id="PTHR24320:SF264">
    <property type="entry name" value="DEHYDROGENASE_REDUCTASE SDR FAMILY MEMBER ON CHROMOSOME X"/>
    <property type="match status" value="1"/>
</dbReference>
<gene>
    <name evidence="3" type="ORF">PODLI_1B039736</name>
</gene>
<evidence type="ECO:0000313" key="4">
    <source>
        <dbReference type="Proteomes" id="UP001178461"/>
    </source>
</evidence>
<protein>
    <recommendedName>
        <fullName evidence="5">Dehydrogenase/reductase X-linked</fullName>
    </recommendedName>
</protein>
<organism evidence="3 4">
    <name type="scientific">Podarcis lilfordi</name>
    <name type="common">Lilford's wall lizard</name>
    <dbReference type="NCBI Taxonomy" id="74358"/>
    <lineage>
        <taxon>Eukaryota</taxon>
        <taxon>Metazoa</taxon>
        <taxon>Chordata</taxon>
        <taxon>Craniata</taxon>
        <taxon>Vertebrata</taxon>
        <taxon>Euteleostomi</taxon>
        <taxon>Lepidosauria</taxon>
        <taxon>Squamata</taxon>
        <taxon>Bifurcata</taxon>
        <taxon>Unidentata</taxon>
        <taxon>Episquamata</taxon>
        <taxon>Laterata</taxon>
        <taxon>Lacertibaenia</taxon>
        <taxon>Lacertidae</taxon>
        <taxon>Podarcis</taxon>
    </lineage>
</organism>
<dbReference type="SUPFAM" id="SSF51735">
    <property type="entry name" value="NAD(P)-binding Rossmann-fold domains"/>
    <property type="match status" value="1"/>
</dbReference>
<dbReference type="GO" id="GO:0016491">
    <property type="term" value="F:oxidoreductase activity"/>
    <property type="evidence" value="ECO:0007669"/>
    <property type="project" value="UniProtKB-KW"/>
</dbReference>
<accession>A0AA35K7J5</accession>
<dbReference type="InterPro" id="IPR036291">
    <property type="entry name" value="NAD(P)-bd_dom_sf"/>
</dbReference>
<evidence type="ECO:0000313" key="3">
    <source>
        <dbReference type="EMBL" id="CAI5772199.1"/>
    </source>
</evidence>
<dbReference type="Gene3D" id="3.40.50.720">
    <property type="entry name" value="NAD(P)-binding Rossmann-like Domain"/>
    <property type="match status" value="2"/>
</dbReference>
<dbReference type="EMBL" id="OX395129">
    <property type="protein sequence ID" value="CAI5772199.1"/>
    <property type="molecule type" value="Genomic_DNA"/>
</dbReference>
<dbReference type="GO" id="GO:0010508">
    <property type="term" value="P:positive regulation of autophagy"/>
    <property type="evidence" value="ECO:0007669"/>
    <property type="project" value="TreeGrafter"/>
</dbReference>
<keyword evidence="2" id="KW-0560">Oxidoreductase</keyword>
<dbReference type="Pfam" id="PF00106">
    <property type="entry name" value="adh_short"/>
    <property type="match status" value="2"/>
</dbReference>
<evidence type="ECO:0000256" key="2">
    <source>
        <dbReference type="ARBA" id="ARBA00023002"/>
    </source>
</evidence>
<dbReference type="PANTHER" id="PTHR24320">
    <property type="entry name" value="RETINOL DEHYDROGENASE"/>
    <property type="match status" value="1"/>
</dbReference>
<dbReference type="AlphaFoldDB" id="A0AA35K7J5"/>
<evidence type="ECO:0008006" key="5">
    <source>
        <dbReference type="Google" id="ProtNLM"/>
    </source>
</evidence>